<keyword evidence="4 10" id="KW-1003">Cell membrane</keyword>
<keyword evidence="6 9" id="KW-0812">Transmembrane</keyword>
<feature type="transmembrane region" description="Helical" evidence="9">
    <location>
        <begin position="152"/>
        <end position="177"/>
    </location>
</feature>
<dbReference type="InterPro" id="IPR035906">
    <property type="entry name" value="MetI-like_sf"/>
</dbReference>
<dbReference type="InterPro" id="IPR011867">
    <property type="entry name" value="ModB_ABC"/>
</dbReference>
<evidence type="ECO:0000256" key="9">
    <source>
        <dbReference type="RuleBase" id="RU363032"/>
    </source>
</evidence>
<dbReference type="OrthoDB" id="9795403at2"/>
<evidence type="ECO:0000313" key="12">
    <source>
        <dbReference type="EMBL" id="SJZ59666.1"/>
    </source>
</evidence>
<dbReference type="Proteomes" id="UP000191153">
    <property type="component" value="Unassembled WGS sequence"/>
</dbReference>
<dbReference type="PROSITE" id="PS50928">
    <property type="entry name" value="ABC_TM1"/>
    <property type="match status" value="1"/>
</dbReference>
<evidence type="ECO:0000256" key="7">
    <source>
        <dbReference type="ARBA" id="ARBA00022989"/>
    </source>
</evidence>
<dbReference type="GO" id="GO:0015098">
    <property type="term" value="F:molybdate ion transmembrane transporter activity"/>
    <property type="evidence" value="ECO:0007669"/>
    <property type="project" value="UniProtKB-UniRule"/>
</dbReference>
<evidence type="ECO:0000256" key="10">
    <source>
        <dbReference type="RuleBase" id="RU365097"/>
    </source>
</evidence>
<keyword evidence="5 10" id="KW-0500">Molybdenum</keyword>
<feature type="transmembrane region" description="Helical" evidence="9">
    <location>
        <begin position="12"/>
        <end position="37"/>
    </location>
</feature>
<dbReference type="PANTHER" id="PTHR30183:SF3">
    <property type="entry name" value="MOLYBDENUM TRANSPORT SYSTEM PERMEASE PROTEIN MODB"/>
    <property type="match status" value="1"/>
</dbReference>
<dbReference type="STRING" id="180163.SAMN02745174_01020"/>
<protein>
    <recommendedName>
        <fullName evidence="10">Molybdenum transport system permease</fullName>
    </recommendedName>
</protein>
<keyword evidence="13" id="KW-1185">Reference proteome</keyword>
<feature type="transmembrane region" description="Helical" evidence="9">
    <location>
        <begin position="86"/>
        <end position="111"/>
    </location>
</feature>
<evidence type="ECO:0000313" key="13">
    <source>
        <dbReference type="Proteomes" id="UP000191153"/>
    </source>
</evidence>
<dbReference type="SUPFAM" id="SSF161098">
    <property type="entry name" value="MetI-like"/>
    <property type="match status" value="1"/>
</dbReference>
<dbReference type="RefSeq" id="WP_078693533.1">
    <property type="nucleotide sequence ID" value="NZ_FUWX01000007.1"/>
</dbReference>
<dbReference type="NCBIfam" id="TIGR02141">
    <property type="entry name" value="modB_ABC"/>
    <property type="match status" value="1"/>
</dbReference>
<keyword evidence="3 9" id="KW-0813">Transport</keyword>
<comment type="similarity">
    <text evidence="2 10">Belongs to the binding-protein-dependent transport system permease family. CysTW subfamily.</text>
</comment>
<dbReference type="EMBL" id="FUWX01000007">
    <property type="protein sequence ID" value="SJZ59666.1"/>
    <property type="molecule type" value="Genomic_DNA"/>
</dbReference>
<evidence type="ECO:0000256" key="1">
    <source>
        <dbReference type="ARBA" id="ARBA00004651"/>
    </source>
</evidence>
<organism evidence="12 13">
    <name type="scientific">Cetobacterium ceti</name>
    <dbReference type="NCBI Taxonomy" id="180163"/>
    <lineage>
        <taxon>Bacteria</taxon>
        <taxon>Fusobacteriati</taxon>
        <taxon>Fusobacteriota</taxon>
        <taxon>Fusobacteriia</taxon>
        <taxon>Fusobacteriales</taxon>
        <taxon>Fusobacteriaceae</taxon>
        <taxon>Cetobacterium</taxon>
    </lineage>
</organism>
<comment type="function">
    <text evidence="10">Part of the binding-protein-dependent transport system for molybdenum; probably responsible for the translocation of the substrate across the membrane.</text>
</comment>
<feature type="transmembrane region" description="Helical" evidence="9">
    <location>
        <begin position="197"/>
        <end position="218"/>
    </location>
</feature>
<feature type="domain" description="ABC transmembrane type-1" evidence="11">
    <location>
        <begin position="14"/>
        <end position="221"/>
    </location>
</feature>
<gene>
    <name evidence="12" type="ORF">SAMN02745174_01020</name>
</gene>
<dbReference type="CDD" id="cd06261">
    <property type="entry name" value="TM_PBP2"/>
    <property type="match status" value="1"/>
</dbReference>
<evidence type="ECO:0000256" key="2">
    <source>
        <dbReference type="ARBA" id="ARBA00007069"/>
    </source>
</evidence>
<dbReference type="GO" id="GO:0005886">
    <property type="term" value="C:plasma membrane"/>
    <property type="evidence" value="ECO:0007669"/>
    <property type="project" value="UniProtKB-SubCell"/>
</dbReference>
<comment type="subcellular location">
    <subcellularLocation>
        <location evidence="1 9">Cell membrane</location>
        <topology evidence="1 9">Multi-pass membrane protein</topology>
    </subcellularLocation>
</comment>
<sequence>MVLKPLNKDILSALFISMKISLGAVFIGVILGIFLGWKIGKIDTLKKKILEVVITLPIFFPPSAVGYILLILLGRRGAVGGYLYKYFHLNIIFTPLGGVIATTVVILPIIYQSIKNGLLGLDIMYVEVSRELGLTPWQTLIYVQLPLIKKHIYTGMVLGFGRAVGEFGATLMVAGNIPGKTQTIPMAIYSSVEIGDYTSANTILGINCIITFITLLLYNYSLKRD</sequence>
<dbReference type="Pfam" id="PF00528">
    <property type="entry name" value="BPD_transp_1"/>
    <property type="match status" value="1"/>
</dbReference>
<evidence type="ECO:0000256" key="8">
    <source>
        <dbReference type="ARBA" id="ARBA00023136"/>
    </source>
</evidence>
<name>A0A1T4LYF6_9FUSO</name>
<keyword evidence="7 9" id="KW-1133">Transmembrane helix</keyword>
<evidence type="ECO:0000256" key="4">
    <source>
        <dbReference type="ARBA" id="ARBA00022475"/>
    </source>
</evidence>
<dbReference type="Gene3D" id="1.10.3720.10">
    <property type="entry name" value="MetI-like"/>
    <property type="match status" value="1"/>
</dbReference>
<reference evidence="12 13" key="1">
    <citation type="submission" date="2017-02" db="EMBL/GenBank/DDBJ databases">
        <authorList>
            <person name="Peterson S.W."/>
        </authorList>
    </citation>
    <scope>NUCLEOTIDE SEQUENCE [LARGE SCALE GENOMIC DNA]</scope>
    <source>
        <strain evidence="12 13">ATCC 700028</strain>
    </source>
</reference>
<evidence type="ECO:0000256" key="3">
    <source>
        <dbReference type="ARBA" id="ARBA00022448"/>
    </source>
</evidence>
<proteinExistence type="inferred from homology"/>
<dbReference type="PANTHER" id="PTHR30183">
    <property type="entry name" value="MOLYBDENUM TRANSPORT SYSTEM PERMEASE PROTEIN MODB"/>
    <property type="match status" value="1"/>
</dbReference>
<evidence type="ECO:0000259" key="11">
    <source>
        <dbReference type="PROSITE" id="PS50928"/>
    </source>
</evidence>
<dbReference type="InterPro" id="IPR000515">
    <property type="entry name" value="MetI-like"/>
</dbReference>
<accession>A0A1T4LYF6</accession>
<feature type="transmembrane region" description="Helical" evidence="9">
    <location>
        <begin position="49"/>
        <end position="74"/>
    </location>
</feature>
<keyword evidence="8 9" id="KW-0472">Membrane</keyword>
<dbReference type="AlphaFoldDB" id="A0A1T4LYF6"/>
<evidence type="ECO:0000256" key="5">
    <source>
        <dbReference type="ARBA" id="ARBA00022505"/>
    </source>
</evidence>
<evidence type="ECO:0000256" key="6">
    <source>
        <dbReference type="ARBA" id="ARBA00022692"/>
    </source>
</evidence>